<comment type="similarity">
    <text evidence="1">Belongs to the nitroreductase family.</text>
</comment>
<proteinExistence type="inferred from homology"/>
<comment type="caution">
    <text evidence="4">The sequence shown here is derived from an EMBL/GenBank/DDBJ whole genome shotgun (WGS) entry which is preliminary data.</text>
</comment>
<evidence type="ECO:0000256" key="2">
    <source>
        <dbReference type="ARBA" id="ARBA00023002"/>
    </source>
</evidence>
<protein>
    <recommendedName>
        <fullName evidence="3">Putative nitroreductase TM1586 domain-containing protein</fullName>
    </recommendedName>
</protein>
<gene>
    <name evidence="4" type="ORF">ETP43_03800</name>
</gene>
<dbReference type="Gene3D" id="3.40.109.30">
    <property type="entry name" value="putative nitroreductase (tm1586), domain 2"/>
    <property type="match status" value="1"/>
</dbReference>
<accession>A0A4Q1RFP1</accession>
<evidence type="ECO:0000313" key="5">
    <source>
        <dbReference type="Proteomes" id="UP000290106"/>
    </source>
</evidence>
<evidence type="ECO:0000256" key="1">
    <source>
        <dbReference type="ARBA" id="ARBA00007118"/>
    </source>
</evidence>
<dbReference type="GO" id="GO:0016491">
    <property type="term" value="F:oxidoreductase activity"/>
    <property type="evidence" value="ECO:0007669"/>
    <property type="project" value="UniProtKB-KW"/>
</dbReference>
<dbReference type="InterPro" id="IPR000415">
    <property type="entry name" value="Nitroreductase-like"/>
</dbReference>
<dbReference type="Proteomes" id="UP000290106">
    <property type="component" value="Unassembled WGS sequence"/>
</dbReference>
<dbReference type="PANTHER" id="PTHR43673">
    <property type="entry name" value="NAD(P)H NITROREDUCTASE YDGI-RELATED"/>
    <property type="match status" value="1"/>
</dbReference>
<evidence type="ECO:0000313" key="4">
    <source>
        <dbReference type="EMBL" id="RXS74431.1"/>
    </source>
</evidence>
<dbReference type="InterPro" id="IPR029478">
    <property type="entry name" value="TM1586_NiRdase"/>
</dbReference>
<dbReference type="EMBL" id="SDKC01000001">
    <property type="protein sequence ID" value="RXS74431.1"/>
    <property type="molecule type" value="Genomic_DNA"/>
</dbReference>
<name>A0A4Q1RFP1_9FIRM</name>
<keyword evidence="5" id="KW-1185">Reference proteome</keyword>
<dbReference type="OrthoDB" id="9814075at2"/>
<keyword evidence="2" id="KW-0560">Oxidoreductase</keyword>
<dbReference type="Pfam" id="PF14512">
    <property type="entry name" value="TM1586_NiRdase"/>
    <property type="match status" value="1"/>
</dbReference>
<feature type="domain" description="Putative nitroreductase TM1586" evidence="3">
    <location>
        <begin position="2"/>
        <end position="220"/>
    </location>
</feature>
<sequence length="254" mass="29724">MNLFEAIFVRKSVRSYTNEGISPKVLEDILKQFDEINGLFGGVETELAIFDNRQNDYKMLSLLGIKAPYYLVLYSEEKDRAMMNAGYLMEQLSLYMYTRGIGSCFIGNPIIKKKYQYRDKKRMMVVMAFGKPKGSCYRKQVEAKRLSLDELCVYKETPRQWMKQLLDAARMAPSSMNSQPWRFVVFDSRIHIFSKKHPSDKLGKWDEVNFGIMFANMMTAAEEMWLDVDLIRLDELSQKNFQNNQYVLSAILRP</sequence>
<dbReference type="PANTHER" id="PTHR43673:SF10">
    <property type="entry name" value="NADH DEHYDROGENASE_NAD(P)H NITROREDUCTASE XCC3605-RELATED"/>
    <property type="match status" value="1"/>
</dbReference>
<reference evidence="4 5" key="1">
    <citation type="submission" date="2019-01" db="EMBL/GenBank/DDBJ databases">
        <title>Blautia sp. nov. KGMB01111 isolated human feces.</title>
        <authorList>
            <person name="Park J.-E."/>
            <person name="Kim J.-S."/>
            <person name="Park S.-H."/>
        </authorList>
    </citation>
    <scope>NUCLEOTIDE SEQUENCE [LARGE SCALE GENOMIC DNA]</scope>
    <source>
        <strain evidence="4 5">KGMB01111</strain>
    </source>
</reference>
<dbReference type="RefSeq" id="WP_022398999.1">
    <property type="nucleotide sequence ID" value="NZ_DAWBJR010000025.1"/>
</dbReference>
<dbReference type="Gene3D" id="3.40.109.10">
    <property type="entry name" value="NADH Oxidase"/>
    <property type="match status" value="1"/>
</dbReference>
<evidence type="ECO:0000259" key="3">
    <source>
        <dbReference type="Pfam" id="PF14512"/>
    </source>
</evidence>
<dbReference type="CDD" id="cd02062">
    <property type="entry name" value="Nitro_FMN_reductase"/>
    <property type="match status" value="1"/>
</dbReference>
<dbReference type="AlphaFoldDB" id="A0A4Q1RFP1"/>
<dbReference type="SUPFAM" id="SSF55469">
    <property type="entry name" value="FMN-dependent nitroreductase-like"/>
    <property type="match status" value="2"/>
</dbReference>
<organism evidence="4 5">
    <name type="scientific">Blautia faecicola</name>
    <dbReference type="NCBI Taxonomy" id="2509240"/>
    <lineage>
        <taxon>Bacteria</taxon>
        <taxon>Bacillati</taxon>
        <taxon>Bacillota</taxon>
        <taxon>Clostridia</taxon>
        <taxon>Lachnospirales</taxon>
        <taxon>Lachnospiraceae</taxon>
        <taxon>Blautia</taxon>
    </lineage>
</organism>